<keyword evidence="1 7" id="KW-0723">Serine/threonine-protein kinase</keyword>
<comment type="similarity">
    <text evidence="7">Belongs to the protein kinase superfamily. Ser/Thr protein kinase family. MAP kinase subfamily.</text>
</comment>
<dbReference type="Gene3D" id="1.10.510.10">
    <property type="entry name" value="Transferase(Phosphotransferase) domain 1"/>
    <property type="match status" value="1"/>
</dbReference>
<keyword evidence="4 7" id="KW-0418">Kinase</keyword>
<dbReference type="PROSITE" id="PS01351">
    <property type="entry name" value="MAPK"/>
    <property type="match status" value="1"/>
</dbReference>
<dbReference type="InterPro" id="IPR000719">
    <property type="entry name" value="Prot_kinase_dom"/>
</dbReference>
<dbReference type="Gene3D" id="3.30.200.20">
    <property type="entry name" value="Phosphorylase Kinase, domain 1"/>
    <property type="match status" value="1"/>
</dbReference>
<dbReference type="InterPro" id="IPR011009">
    <property type="entry name" value="Kinase-like_dom_sf"/>
</dbReference>
<accession>A0AAV9IYF4</accession>
<evidence type="ECO:0000313" key="10">
    <source>
        <dbReference type="Proteomes" id="UP001301350"/>
    </source>
</evidence>
<dbReference type="PROSITE" id="PS00108">
    <property type="entry name" value="PROTEIN_KINASE_ST"/>
    <property type="match status" value="1"/>
</dbReference>
<comment type="activity regulation">
    <text evidence="7">Activated by threonine and tyrosine phosphorylation.</text>
</comment>
<keyword evidence="3 6" id="KW-0547">Nucleotide-binding</keyword>
<proteinExistence type="inferred from homology"/>
<comment type="caution">
    <text evidence="9">The sequence shown here is derived from an EMBL/GenBank/DDBJ whole genome shotgun (WGS) entry which is preliminary data.</text>
</comment>
<feature type="domain" description="Protein kinase" evidence="8">
    <location>
        <begin position="28"/>
        <end position="322"/>
    </location>
</feature>
<dbReference type="EC" id="2.7.11.24" evidence="7"/>
<evidence type="ECO:0000259" key="8">
    <source>
        <dbReference type="PROSITE" id="PS50011"/>
    </source>
</evidence>
<dbReference type="PANTHER" id="PTHR24055">
    <property type="entry name" value="MITOGEN-ACTIVATED PROTEIN KINASE"/>
    <property type="match status" value="1"/>
</dbReference>
<evidence type="ECO:0000256" key="7">
    <source>
        <dbReference type="RuleBase" id="RU361165"/>
    </source>
</evidence>
<evidence type="ECO:0000256" key="1">
    <source>
        <dbReference type="ARBA" id="ARBA00022527"/>
    </source>
</evidence>
<comment type="catalytic activity">
    <reaction evidence="7">
        <text>L-threonyl-[protein] + ATP = O-phospho-L-threonyl-[protein] + ADP + H(+)</text>
        <dbReference type="Rhea" id="RHEA:46608"/>
        <dbReference type="Rhea" id="RHEA-COMP:11060"/>
        <dbReference type="Rhea" id="RHEA-COMP:11605"/>
        <dbReference type="ChEBI" id="CHEBI:15378"/>
        <dbReference type="ChEBI" id="CHEBI:30013"/>
        <dbReference type="ChEBI" id="CHEBI:30616"/>
        <dbReference type="ChEBI" id="CHEBI:61977"/>
        <dbReference type="ChEBI" id="CHEBI:456216"/>
        <dbReference type="EC" id="2.7.11.24"/>
    </reaction>
</comment>
<name>A0AAV9IYF4_CYACA</name>
<reference evidence="9 10" key="1">
    <citation type="submission" date="2022-07" db="EMBL/GenBank/DDBJ databases">
        <title>Genome-wide signatures of adaptation to extreme environments.</title>
        <authorList>
            <person name="Cho C.H."/>
            <person name="Yoon H.S."/>
        </authorList>
    </citation>
    <scope>NUCLEOTIDE SEQUENCE [LARGE SCALE GENOMIC DNA]</scope>
    <source>
        <strain evidence="9 10">DBV 063 E5</strain>
    </source>
</reference>
<dbReference type="PROSITE" id="PS00107">
    <property type="entry name" value="PROTEIN_KINASE_ATP"/>
    <property type="match status" value="1"/>
</dbReference>
<dbReference type="InterPro" id="IPR050117">
    <property type="entry name" value="MAPK"/>
</dbReference>
<evidence type="ECO:0000256" key="4">
    <source>
        <dbReference type="ARBA" id="ARBA00022777"/>
    </source>
</evidence>
<sequence>MSQAHQNKHHVEELRRSFFDVPLVENRYTLLSVIGEGAYGVVCSAMDNRTGEKVAVKRIRRVFDEVPEAIRILRELRFLRLLRSHENIITVRDVMAPSHRDEFNDVFVVFELMPADLNRVLRAKIALSQDHIRWLLYQLLRALHFMHSCNVLHRDIKPNNIMINEMCDLRVIDFGLARAAYSQQHEDMVYWTDYVATRWYRAPELIMSYFTRYSTAIDVWSVGCIFAELLNQGRPLFPGMNGFHQLELMVRLLGSPGEEAISKVRNTKAKQHLRSLPQCAPRPLQEVFPDAPPEGHDLLQHLLQFDPDRRYTALQALQHPYFRDLFSVESVVTGAPLPAEEFRFEREQLSQAQLRELFLEEISHYHPDLLEVFRSTAALGYEVPSEAEKFRDALANEESDGLRRPRAYASMPKERLATMWSQVERWARGRERGNGKAPAGIRHVSTVPEASDEVIMEEPTEAGADVIADAAATATTSDLPVTAMDESLMEEVVVVAAAASTASRTGDTGGRVCASHVTGNAR</sequence>
<keyword evidence="10" id="KW-1185">Reference proteome</keyword>
<dbReference type="SUPFAM" id="SSF56112">
    <property type="entry name" value="Protein kinase-like (PK-like)"/>
    <property type="match status" value="1"/>
</dbReference>
<keyword evidence="2 7" id="KW-0808">Transferase</keyword>
<protein>
    <recommendedName>
        <fullName evidence="7">Mitogen-activated protein kinase</fullName>
        <ecNumber evidence="7">2.7.11.24</ecNumber>
    </recommendedName>
</protein>
<dbReference type="FunFam" id="3.30.200.20:FF:000046">
    <property type="entry name" value="Mitogen-activated protein kinase"/>
    <property type="match status" value="1"/>
</dbReference>
<organism evidence="9 10">
    <name type="scientific">Cyanidium caldarium</name>
    <name type="common">Red alga</name>
    <dbReference type="NCBI Taxonomy" id="2771"/>
    <lineage>
        <taxon>Eukaryota</taxon>
        <taxon>Rhodophyta</taxon>
        <taxon>Bangiophyceae</taxon>
        <taxon>Cyanidiales</taxon>
        <taxon>Cyanidiaceae</taxon>
        <taxon>Cyanidium</taxon>
    </lineage>
</organism>
<dbReference type="CDD" id="cd07834">
    <property type="entry name" value="STKc_MAPK"/>
    <property type="match status" value="1"/>
</dbReference>
<dbReference type="InterPro" id="IPR017441">
    <property type="entry name" value="Protein_kinase_ATP_BS"/>
</dbReference>
<dbReference type="SMART" id="SM00220">
    <property type="entry name" value="S_TKc"/>
    <property type="match status" value="1"/>
</dbReference>
<dbReference type="InterPro" id="IPR008271">
    <property type="entry name" value="Ser/Thr_kinase_AS"/>
</dbReference>
<keyword evidence="7" id="KW-0460">Magnesium</keyword>
<dbReference type="EMBL" id="JANCYW010000010">
    <property type="protein sequence ID" value="KAK4536838.1"/>
    <property type="molecule type" value="Genomic_DNA"/>
</dbReference>
<evidence type="ECO:0000313" key="9">
    <source>
        <dbReference type="EMBL" id="KAK4536838.1"/>
    </source>
</evidence>
<dbReference type="Pfam" id="PF00069">
    <property type="entry name" value="Pkinase"/>
    <property type="match status" value="1"/>
</dbReference>
<evidence type="ECO:0000256" key="6">
    <source>
        <dbReference type="PROSITE-ProRule" id="PRU10141"/>
    </source>
</evidence>
<evidence type="ECO:0000256" key="5">
    <source>
        <dbReference type="ARBA" id="ARBA00022840"/>
    </source>
</evidence>
<dbReference type="GO" id="GO:0005524">
    <property type="term" value="F:ATP binding"/>
    <property type="evidence" value="ECO:0007669"/>
    <property type="project" value="UniProtKB-UniRule"/>
</dbReference>
<dbReference type="PROSITE" id="PS50011">
    <property type="entry name" value="PROTEIN_KINASE_DOM"/>
    <property type="match status" value="1"/>
</dbReference>
<comment type="cofactor">
    <cofactor evidence="7">
        <name>Mg(2+)</name>
        <dbReference type="ChEBI" id="CHEBI:18420"/>
    </cofactor>
</comment>
<evidence type="ECO:0000256" key="2">
    <source>
        <dbReference type="ARBA" id="ARBA00022679"/>
    </source>
</evidence>
<dbReference type="AlphaFoldDB" id="A0AAV9IYF4"/>
<dbReference type="GO" id="GO:0004707">
    <property type="term" value="F:MAP kinase activity"/>
    <property type="evidence" value="ECO:0007669"/>
    <property type="project" value="UniProtKB-EC"/>
</dbReference>
<gene>
    <name evidence="9" type="ORF">CDCA_CDCA10G2863</name>
</gene>
<dbReference type="Proteomes" id="UP001301350">
    <property type="component" value="Unassembled WGS sequence"/>
</dbReference>
<dbReference type="InterPro" id="IPR003527">
    <property type="entry name" value="MAP_kinase_CS"/>
</dbReference>
<keyword evidence="5 6" id="KW-0067">ATP-binding</keyword>
<feature type="binding site" evidence="6">
    <location>
        <position position="57"/>
    </location>
    <ligand>
        <name>ATP</name>
        <dbReference type="ChEBI" id="CHEBI:30616"/>
    </ligand>
</feature>
<evidence type="ECO:0000256" key="3">
    <source>
        <dbReference type="ARBA" id="ARBA00022741"/>
    </source>
</evidence>
<dbReference type="FunFam" id="1.10.510.10:FF:000040">
    <property type="entry name" value="Mitogen-activated protein kinase"/>
    <property type="match status" value="1"/>
</dbReference>